<evidence type="ECO:0000313" key="3">
    <source>
        <dbReference type="EMBL" id="APJ02662.1"/>
    </source>
</evidence>
<reference evidence="3 4" key="1">
    <citation type="submission" date="2016-10" db="EMBL/GenBank/DDBJ databases">
        <title>Silvanigrella aquatica sp. nov., isolated from a freshwater lake located in the Black Forest, Germany, description of Silvanigrellaceae fam. nov., Silvanigrellales ord. nov., reclassification of the order Bdellovibrionales in the class Oligoflexia, reclassification of the families Bacteriovoracaceae and Halobacteriovoraceae in the new order Bacteriovoracales ord. nov., and reclassification of the family Pseudobacteriovoracaceae in the order Oligoflexiales.</title>
        <authorList>
            <person name="Hahn M.W."/>
            <person name="Schmidt J."/>
            <person name="Koll U."/>
            <person name="Rohde M."/>
            <person name="Verbag S."/>
            <person name="Pitt A."/>
            <person name="Nakai R."/>
            <person name="Naganuma T."/>
            <person name="Lang E."/>
        </authorList>
    </citation>
    <scope>NUCLEOTIDE SEQUENCE [LARGE SCALE GENOMIC DNA]</scope>
    <source>
        <strain evidence="3 4">MWH-Nonnen-W8red</strain>
    </source>
</reference>
<dbReference type="InterPro" id="IPR016191">
    <property type="entry name" value="Ribonuclease/ribotoxin"/>
</dbReference>
<dbReference type="Proteomes" id="UP000184731">
    <property type="component" value="Chromosome"/>
</dbReference>
<gene>
    <name evidence="3" type="ORF">AXG55_01430</name>
</gene>
<dbReference type="Pfam" id="PF00545">
    <property type="entry name" value="Ribonuclease"/>
    <property type="match status" value="1"/>
</dbReference>
<dbReference type="OrthoDB" id="5326845at2"/>
<proteinExistence type="predicted"/>
<evidence type="ECO:0000313" key="4">
    <source>
        <dbReference type="Proteomes" id="UP000184731"/>
    </source>
</evidence>
<dbReference type="GO" id="GO:0003723">
    <property type="term" value="F:RNA binding"/>
    <property type="evidence" value="ECO:0007669"/>
    <property type="project" value="InterPro"/>
</dbReference>
<dbReference type="InterPro" id="IPR000026">
    <property type="entry name" value="N1-like"/>
</dbReference>
<accession>A0A1L4CXI1</accession>
<sequence length="248" mass="28991">MSKILKFILIMILILTQQFIYSAGSYLVCTDDRGKSRWARPSTHENFKWVSKSTFGFKIRGIFRIRNDSDPYVDEEVEHILNRINNNKLSAKEDGIKICETLVSICKNTFGRQYKSVGVSSSNSKPPREIFLINANGKICTDNINLQNYKDYFIVRTDNNKQILRDFIRAIDISNNFKFEKADKYLNLEKILPLSGDYYKVDINPSNGEFRDAKRIIVDWNSGKRWMTLDHYHSFIPLYPPVNTDYFP</sequence>
<dbReference type="EMBL" id="CP017834">
    <property type="protein sequence ID" value="APJ02662.1"/>
    <property type="molecule type" value="Genomic_DNA"/>
</dbReference>
<organism evidence="3 4">
    <name type="scientific">Silvanigrella aquatica</name>
    <dbReference type="NCBI Taxonomy" id="1915309"/>
    <lineage>
        <taxon>Bacteria</taxon>
        <taxon>Pseudomonadati</taxon>
        <taxon>Bdellovibrionota</taxon>
        <taxon>Oligoflexia</taxon>
        <taxon>Silvanigrellales</taxon>
        <taxon>Silvanigrellaceae</taxon>
        <taxon>Silvanigrella</taxon>
    </lineage>
</organism>
<dbReference type="GO" id="GO:0004521">
    <property type="term" value="F:RNA endonuclease activity"/>
    <property type="evidence" value="ECO:0007669"/>
    <property type="project" value="InterPro"/>
</dbReference>
<evidence type="ECO:0000256" key="1">
    <source>
        <dbReference type="ARBA" id="ARBA00022722"/>
    </source>
</evidence>
<dbReference type="RefSeq" id="WP_148696369.1">
    <property type="nucleotide sequence ID" value="NZ_CP017834.1"/>
</dbReference>
<name>A0A1L4CXI1_9BACT</name>
<evidence type="ECO:0000256" key="2">
    <source>
        <dbReference type="ARBA" id="ARBA00022801"/>
    </source>
</evidence>
<keyword evidence="4" id="KW-1185">Reference proteome</keyword>
<dbReference type="GO" id="GO:0016787">
    <property type="term" value="F:hydrolase activity"/>
    <property type="evidence" value="ECO:0007669"/>
    <property type="project" value="UniProtKB-KW"/>
</dbReference>
<protein>
    <submittedName>
        <fullName evidence="3">Uncharacterized protein</fullName>
    </submittedName>
</protein>
<dbReference type="Gene3D" id="3.10.450.30">
    <property type="entry name" value="Microbial ribonucleases"/>
    <property type="match status" value="1"/>
</dbReference>
<dbReference type="SUPFAM" id="SSF53933">
    <property type="entry name" value="Microbial ribonucleases"/>
    <property type="match status" value="1"/>
</dbReference>
<keyword evidence="1" id="KW-0540">Nuclease</keyword>
<dbReference type="KEGG" id="saqi:AXG55_01430"/>
<dbReference type="AlphaFoldDB" id="A0A1L4CXI1"/>
<keyword evidence="2" id="KW-0378">Hydrolase</keyword>